<evidence type="ECO:0000313" key="2">
    <source>
        <dbReference type="Proteomes" id="UP000799777"/>
    </source>
</evidence>
<accession>A0A9P4LF96</accession>
<dbReference type="AlphaFoldDB" id="A0A9P4LF96"/>
<name>A0A9P4LF96_9PLEO</name>
<dbReference type="EMBL" id="ML978392">
    <property type="protein sequence ID" value="KAF2023010.1"/>
    <property type="molecule type" value="Genomic_DNA"/>
</dbReference>
<evidence type="ECO:0000313" key="1">
    <source>
        <dbReference type="EMBL" id="KAF2023010.1"/>
    </source>
</evidence>
<comment type="caution">
    <text evidence="1">The sequence shown here is derived from an EMBL/GenBank/DDBJ whole genome shotgun (WGS) entry which is preliminary data.</text>
</comment>
<gene>
    <name evidence="1" type="ORF">EK21DRAFT_81774</name>
</gene>
<dbReference type="Gene3D" id="3.10.450.50">
    <property type="match status" value="1"/>
</dbReference>
<organism evidence="1 2">
    <name type="scientific">Setomelanomma holmii</name>
    <dbReference type="NCBI Taxonomy" id="210430"/>
    <lineage>
        <taxon>Eukaryota</taxon>
        <taxon>Fungi</taxon>
        <taxon>Dikarya</taxon>
        <taxon>Ascomycota</taxon>
        <taxon>Pezizomycotina</taxon>
        <taxon>Dothideomycetes</taxon>
        <taxon>Pleosporomycetidae</taxon>
        <taxon>Pleosporales</taxon>
        <taxon>Pleosporineae</taxon>
        <taxon>Phaeosphaeriaceae</taxon>
        <taxon>Setomelanomma</taxon>
    </lineage>
</organism>
<feature type="non-terminal residue" evidence="1">
    <location>
        <position position="1"/>
    </location>
</feature>
<sequence>EAKNSPIFLSMAAPEIVADYSGFPAVGRITRTDPETWFKAAFGEGKLGNPDDHTFTRTSETEAKDTWQVRAIHTRTLNNCEFNQWDSSGFLEQTYLKIDGVWKFGGCRPYEELAEMVRHDHVIGV</sequence>
<keyword evidence="2" id="KW-1185">Reference proteome</keyword>
<reference evidence="1" key="1">
    <citation type="journal article" date="2020" name="Stud. Mycol.">
        <title>101 Dothideomycetes genomes: a test case for predicting lifestyles and emergence of pathogens.</title>
        <authorList>
            <person name="Haridas S."/>
            <person name="Albert R."/>
            <person name="Binder M."/>
            <person name="Bloem J."/>
            <person name="Labutti K."/>
            <person name="Salamov A."/>
            <person name="Andreopoulos B."/>
            <person name="Baker S."/>
            <person name="Barry K."/>
            <person name="Bills G."/>
            <person name="Bluhm B."/>
            <person name="Cannon C."/>
            <person name="Castanera R."/>
            <person name="Culley D."/>
            <person name="Daum C."/>
            <person name="Ezra D."/>
            <person name="Gonzalez J."/>
            <person name="Henrissat B."/>
            <person name="Kuo A."/>
            <person name="Liang C."/>
            <person name="Lipzen A."/>
            <person name="Lutzoni F."/>
            <person name="Magnuson J."/>
            <person name="Mondo S."/>
            <person name="Nolan M."/>
            <person name="Ohm R."/>
            <person name="Pangilinan J."/>
            <person name="Park H.-J."/>
            <person name="Ramirez L."/>
            <person name="Alfaro M."/>
            <person name="Sun H."/>
            <person name="Tritt A."/>
            <person name="Yoshinaga Y."/>
            <person name="Zwiers L.-H."/>
            <person name="Turgeon B."/>
            <person name="Goodwin S."/>
            <person name="Spatafora J."/>
            <person name="Crous P."/>
            <person name="Grigoriev I."/>
        </authorList>
    </citation>
    <scope>NUCLEOTIDE SEQUENCE</scope>
    <source>
        <strain evidence="1">CBS 110217</strain>
    </source>
</reference>
<proteinExistence type="predicted"/>
<protein>
    <submittedName>
        <fullName evidence="1">Uncharacterized protein</fullName>
    </submittedName>
</protein>
<dbReference type="OrthoDB" id="5281072at2759"/>
<dbReference type="InterPro" id="IPR032710">
    <property type="entry name" value="NTF2-like_dom_sf"/>
</dbReference>
<dbReference type="Proteomes" id="UP000799777">
    <property type="component" value="Unassembled WGS sequence"/>
</dbReference>
<dbReference type="SUPFAM" id="SSF54427">
    <property type="entry name" value="NTF2-like"/>
    <property type="match status" value="1"/>
</dbReference>